<dbReference type="Proteomes" id="UP000762676">
    <property type="component" value="Unassembled WGS sequence"/>
</dbReference>
<protein>
    <submittedName>
        <fullName evidence="2">Uncharacterized protein</fullName>
    </submittedName>
</protein>
<dbReference type="EMBL" id="BMAT01011863">
    <property type="protein sequence ID" value="GFR80723.1"/>
    <property type="molecule type" value="Genomic_DNA"/>
</dbReference>
<evidence type="ECO:0000313" key="2">
    <source>
        <dbReference type="EMBL" id="GFR80723.1"/>
    </source>
</evidence>
<evidence type="ECO:0000256" key="1">
    <source>
        <dbReference type="SAM" id="MobiDB-lite"/>
    </source>
</evidence>
<reference evidence="2 3" key="1">
    <citation type="journal article" date="2021" name="Elife">
        <title>Chloroplast acquisition without the gene transfer in kleptoplastic sea slugs, Plakobranchus ocellatus.</title>
        <authorList>
            <person name="Maeda T."/>
            <person name="Takahashi S."/>
            <person name="Yoshida T."/>
            <person name="Shimamura S."/>
            <person name="Takaki Y."/>
            <person name="Nagai Y."/>
            <person name="Toyoda A."/>
            <person name="Suzuki Y."/>
            <person name="Arimoto A."/>
            <person name="Ishii H."/>
            <person name="Satoh N."/>
            <person name="Nishiyama T."/>
            <person name="Hasebe M."/>
            <person name="Maruyama T."/>
            <person name="Minagawa J."/>
            <person name="Obokata J."/>
            <person name="Shigenobu S."/>
        </authorList>
    </citation>
    <scope>NUCLEOTIDE SEQUENCE [LARGE SCALE GENOMIC DNA]</scope>
</reference>
<dbReference type="AlphaFoldDB" id="A0AAV4G4P7"/>
<organism evidence="2 3">
    <name type="scientific">Elysia marginata</name>
    <dbReference type="NCBI Taxonomy" id="1093978"/>
    <lineage>
        <taxon>Eukaryota</taxon>
        <taxon>Metazoa</taxon>
        <taxon>Spiralia</taxon>
        <taxon>Lophotrochozoa</taxon>
        <taxon>Mollusca</taxon>
        <taxon>Gastropoda</taxon>
        <taxon>Heterobranchia</taxon>
        <taxon>Euthyneura</taxon>
        <taxon>Panpulmonata</taxon>
        <taxon>Sacoglossa</taxon>
        <taxon>Placobranchoidea</taxon>
        <taxon>Plakobranchidae</taxon>
        <taxon>Elysia</taxon>
    </lineage>
</organism>
<proteinExistence type="predicted"/>
<feature type="compositionally biased region" description="Basic and acidic residues" evidence="1">
    <location>
        <begin position="22"/>
        <end position="33"/>
    </location>
</feature>
<gene>
    <name evidence="2" type="ORF">ElyMa_005905900</name>
</gene>
<feature type="region of interest" description="Disordered" evidence="1">
    <location>
        <begin position="1"/>
        <end position="33"/>
    </location>
</feature>
<accession>A0AAV4G4P7</accession>
<keyword evidence="3" id="KW-1185">Reference proteome</keyword>
<sequence>MSPWYGGTGSLSAHNQQDDDIASEKCESPKTPDRFWTGDPYLLPHGLFPWTSKVSRLETESGVFRTGYALCETSFS</sequence>
<evidence type="ECO:0000313" key="3">
    <source>
        <dbReference type="Proteomes" id="UP000762676"/>
    </source>
</evidence>
<name>A0AAV4G4P7_9GAST</name>
<comment type="caution">
    <text evidence="2">The sequence shown here is derived from an EMBL/GenBank/DDBJ whole genome shotgun (WGS) entry which is preliminary data.</text>
</comment>